<feature type="domain" description="C-CAP/cofactor C-like" evidence="6">
    <location>
        <begin position="127"/>
        <end position="294"/>
    </location>
</feature>
<dbReference type="Proteomes" id="UP000039324">
    <property type="component" value="Unassembled WGS sequence"/>
</dbReference>
<evidence type="ECO:0000256" key="4">
    <source>
        <dbReference type="ARBA" id="ARBA00023186"/>
    </source>
</evidence>
<dbReference type="PANTHER" id="PTHR15139:SF0">
    <property type="entry name" value="TUBULIN-SPECIFIC CHAPERONE C"/>
    <property type="match status" value="1"/>
</dbReference>
<dbReference type="SMART" id="SM00673">
    <property type="entry name" value="CARP"/>
    <property type="match status" value="2"/>
</dbReference>
<protein>
    <recommendedName>
        <fullName evidence="6">C-CAP/cofactor C-like domain-containing protein</fullName>
    </recommendedName>
</protein>
<dbReference type="InterPro" id="IPR017901">
    <property type="entry name" value="C-CAP_CF_C-like"/>
</dbReference>
<accession>A0A0G4IQT4</accession>
<keyword evidence="3" id="KW-0963">Cytoplasm</keyword>
<dbReference type="GO" id="GO:0007021">
    <property type="term" value="P:tubulin complex assembly"/>
    <property type="evidence" value="ECO:0007669"/>
    <property type="project" value="TreeGrafter"/>
</dbReference>
<evidence type="ECO:0000256" key="5">
    <source>
        <dbReference type="SAM" id="MobiDB-lite"/>
    </source>
</evidence>
<feature type="region of interest" description="Disordered" evidence="5">
    <location>
        <begin position="110"/>
        <end position="137"/>
    </location>
</feature>
<dbReference type="GO" id="GO:0007023">
    <property type="term" value="P:post-chaperonin tubulin folding pathway"/>
    <property type="evidence" value="ECO:0007669"/>
    <property type="project" value="InterPro"/>
</dbReference>
<organism evidence="7 9">
    <name type="scientific">Plasmodiophora brassicae</name>
    <name type="common">Clubroot disease agent</name>
    <dbReference type="NCBI Taxonomy" id="37360"/>
    <lineage>
        <taxon>Eukaryota</taxon>
        <taxon>Sar</taxon>
        <taxon>Rhizaria</taxon>
        <taxon>Endomyxa</taxon>
        <taxon>Phytomyxea</taxon>
        <taxon>Plasmodiophorida</taxon>
        <taxon>Plasmodiophoridae</taxon>
        <taxon>Plasmodiophora</taxon>
    </lineage>
</organism>
<dbReference type="OrthoDB" id="194775at2759"/>
<evidence type="ECO:0000256" key="3">
    <source>
        <dbReference type="ARBA" id="ARBA00022490"/>
    </source>
</evidence>
<dbReference type="OMA" id="YFQHEIT"/>
<dbReference type="PROSITE" id="PS51329">
    <property type="entry name" value="C_CAP_COFACTOR_C"/>
    <property type="match status" value="1"/>
</dbReference>
<comment type="subcellular location">
    <subcellularLocation>
        <location evidence="1">Cytoplasm</location>
    </subcellularLocation>
</comment>
<dbReference type="InterPro" id="IPR027684">
    <property type="entry name" value="TBCC"/>
</dbReference>
<dbReference type="Gene3D" id="2.160.20.70">
    <property type="match status" value="1"/>
</dbReference>
<dbReference type="STRING" id="37360.A0A0G4IQT4"/>
<geneLocation type="mitochondrion" evidence="8"/>
<evidence type="ECO:0000256" key="1">
    <source>
        <dbReference type="ARBA" id="ARBA00004496"/>
    </source>
</evidence>
<dbReference type="AlphaFoldDB" id="A0A0G4IQT4"/>
<reference evidence="8 10" key="2">
    <citation type="submission" date="2018-03" db="EMBL/GenBank/DDBJ databases">
        <authorList>
            <person name="Fogelqvist J."/>
        </authorList>
    </citation>
    <scope>NUCLEOTIDE SEQUENCE [LARGE SCALE GENOMIC DNA]</scope>
</reference>
<evidence type="ECO:0000259" key="6">
    <source>
        <dbReference type="PROSITE" id="PS51329"/>
    </source>
</evidence>
<name>A0A0G4IQT4_PLABS</name>
<evidence type="ECO:0000313" key="9">
    <source>
        <dbReference type="Proteomes" id="UP000039324"/>
    </source>
</evidence>
<dbReference type="InterPro" id="IPR038397">
    <property type="entry name" value="TBCC_N_sf"/>
</dbReference>
<proteinExistence type="inferred from homology"/>
<dbReference type="PANTHER" id="PTHR15139">
    <property type="entry name" value="TUBULIN FOLDING COFACTOR C"/>
    <property type="match status" value="1"/>
</dbReference>
<dbReference type="GO" id="GO:0005737">
    <property type="term" value="C:cytoplasm"/>
    <property type="evidence" value="ECO:0007669"/>
    <property type="project" value="UniProtKB-SubCell"/>
</dbReference>
<dbReference type="Gene3D" id="1.20.58.1250">
    <property type="entry name" value="Tubulin Binding Cofactor C, N-terminal domain"/>
    <property type="match status" value="1"/>
</dbReference>
<dbReference type="Proteomes" id="UP000290189">
    <property type="component" value="Unassembled WGS sequence"/>
</dbReference>
<dbReference type="Pfam" id="PF07986">
    <property type="entry name" value="TBCC"/>
    <property type="match status" value="1"/>
</dbReference>
<evidence type="ECO:0000256" key="2">
    <source>
        <dbReference type="ARBA" id="ARBA00008848"/>
    </source>
</evidence>
<gene>
    <name evidence="7" type="ORF">PBRA_000831</name>
    <name evidence="8" type="ORF">PLBR_LOCUS5011</name>
</gene>
<evidence type="ECO:0000313" key="10">
    <source>
        <dbReference type="Proteomes" id="UP000290189"/>
    </source>
</evidence>
<dbReference type="EMBL" id="OVEO01000008">
    <property type="protein sequence ID" value="SPQ97796.1"/>
    <property type="molecule type" value="Genomic_DNA"/>
</dbReference>
<reference evidence="7 9" key="1">
    <citation type="submission" date="2015-02" db="EMBL/GenBank/DDBJ databases">
        <authorList>
            <person name="Chooi Y.-H."/>
        </authorList>
    </citation>
    <scope>NUCLEOTIDE SEQUENCE [LARGE SCALE GENOMIC DNA]</scope>
    <source>
        <strain evidence="7">E3</strain>
    </source>
</reference>
<keyword evidence="4" id="KW-0143">Chaperone</keyword>
<evidence type="ECO:0000313" key="8">
    <source>
        <dbReference type="EMBL" id="SPQ97796.1"/>
    </source>
</evidence>
<dbReference type="InterPro" id="IPR012945">
    <property type="entry name" value="Tubulin-bd_cofactor_C_dom"/>
</dbReference>
<dbReference type="EMBL" id="CDSF01000079">
    <property type="protein sequence ID" value="CEO97486.1"/>
    <property type="molecule type" value="Genomic_DNA"/>
</dbReference>
<dbReference type="InterPro" id="IPR016098">
    <property type="entry name" value="CAP/MinC_C"/>
</dbReference>
<comment type="similarity">
    <text evidence="2">Belongs to the TBCC family.</text>
</comment>
<sequence>MAERLKARHVEFLARQEQAKAARAQAAVPAEDVTRFEADLNRLCRDSRNALPDGDVARAQQLHQDAADLLRRSKYFLPSYTIKYTMKLLADVERDISSWRLRTQPRPKFAFSKEKLSGPSPGALTEPASTPVPEDAGDADDDVLDSILLRDQDSDLTISNLNLATVCHERGERTVNSISINNVRNSTISVCFSIRALRVDGVHNSTVMIGPTAGSVHIENCSNSTFVIASRQARIHGCHDVRLYMHVISDPIIEDCSGILVAPYNFVYRSLSQDWDTSGLSVTNKFDQVKDFKWHHSGHSPNWAVLPEADRRARFEPVQPVEDDY</sequence>
<keyword evidence="8" id="KW-0496">Mitochondrion</keyword>
<dbReference type="InterPro" id="IPR006599">
    <property type="entry name" value="CARP_motif"/>
</dbReference>
<evidence type="ECO:0000313" key="7">
    <source>
        <dbReference type="EMBL" id="CEO97486.1"/>
    </source>
</evidence>
<keyword evidence="9" id="KW-1185">Reference proteome</keyword>